<protein>
    <submittedName>
        <fullName evidence="2">Uncharacterized protein</fullName>
    </submittedName>
</protein>
<keyword evidence="1" id="KW-0812">Transmembrane</keyword>
<feature type="transmembrane region" description="Helical" evidence="1">
    <location>
        <begin position="297"/>
        <end position="316"/>
    </location>
</feature>
<evidence type="ECO:0000256" key="1">
    <source>
        <dbReference type="SAM" id="Phobius"/>
    </source>
</evidence>
<organism evidence="2">
    <name type="scientific">Thermosphaera aggregans</name>
    <dbReference type="NCBI Taxonomy" id="54254"/>
    <lineage>
        <taxon>Archaea</taxon>
        <taxon>Thermoproteota</taxon>
        <taxon>Thermoprotei</taxon>
        <taxon>Desulfurococcales</taxon>
        <taxon>Desulfurococcaceae</taxon>
        <taxon>Thermosphaera</taxon>
    </lineage>
</organism>
<keyword evidence="1" id="KW-1133">Transmembrane helix</keyword>
<accession>A0A7C2BLG3</accession>
<sequence>MGSITITISVEKLGVLAFAVVVIALSAWVLATDHGASYTWILPLDSAQSITGHWKTSTAIGVYDLGLENANYSNTVIVSGLFSQVFVDRVETGYAIVVAKGFNPYVLLITLAVLANTVLAVARRLKGARPSGLPLDLIILTLLASVTLLSLIPYISEGHTLGYSVYEYPVREYFFRDLPYNQLSSNSSLQLGFYRFAYNITVTNVPGGSLVRVWFTPGNDTVLIPTLIYIEEEGTGNATRLLVSNNNEVYTAFYVSGSRGVATGVLKILVFSEKQLNSSAIGYYVLSFYDGKTHSSITGFTLPAVFTLVLTVFNALPSRTWLRTRSERNA</sequence>
<feature type="transmembrane region" description="Helical" evidence="1">
    <location>
        <begin position="12"/>
        <end position="31"/>
    </location>
</feature>
<evidence type="ECO:0000313" key="2">
    <source>
        <dbReference type="EMBL" id="HEF88035.1"/>
    </source>
</evidence>
<keyword evidence="1" id="KW-0472">Membrane</keyword>
<dbReference type="EMBL" id="DSJT01000045">
    <property type="protein sequence ID" value="HEF88035.1"/>
    <property type="molecule type" value="Genomic_DNA"/>
</dbReference>
<proteinExistence type="predicted"/>
<gene>
    <name evidence="2" type="ORF">ENP55_07210</name>
</gene>
<feature type="transmembrane region" description="Helical" evidence="1">
    <location>
        <begin position="133"/>
        <end position="155"/>
    </location>
</feature>
<name>A0A7C2BLG3_9CREN</name>
<comment type="caution">
    <text evidence="2">The sequence shown here is derived from an EMBL/GenBank/DDBJ whole genome shotgun (WGS) entry which is preliminary data.</text>
</comment>
<dbReference type="AlphaFoldDB" id="A0A7C2BLG3"/>
<feature type="transmembrane region" description="Helical" evidence="1">
    <location>
        <begin position="102"/>
        <end position="121"/>
    </location>
</feature>
<reference evidence="2" key="1">
    <citation type="journal article" date="2020" name="mSystems">
        <title>Genome- and Community-Level Interaction Insights into Carbon Utilization and Element Cycling Functions of Hydrothermarchaeota in Hydrothermal Sediment.</title>
        <authorList>
            <person name="Zhou Z."/>
            <person name="Liu Y."/>
            <person name="Xu W."/>
            <person name="Pan J."/>
            <person name="Luo Z.H."/>
            <person name="Li M."/>
        </authorList>
    </citation>
    <scope>NUCLEOTIDE SEQUENCE [LARGE SCALE GENOMIC DNA]</scope>
    <source>
        <strain evidence="2">SpSt-23</strain>
    </source>
</reference>